<dbReference type="OrthoDB" id="9795390at2"/>
<sequence length="248" mass="29974">MNQSAFTYKEHEIISTLPKEEAIKLFDSLMEKRYTITDNFKDNRKCLVQKIKIDGFDEMVFKIPRSRSRRTWERMLTLFRESEAFRNHESMLTLEALGLKGAIPILAAQKRFRGIVLESFFTYSFVEGKAPKEEETLKVIEAMNTLHEKGYTRSDPKLQNFIMQEGEVYFIDFRLKKPRFFSKMECTLNLCKFFQTLPNDKDYMSANQKNSLLFKTMYQWHRVLMYWRSTRQKIKKFYYNRLKFFYKT</sequence>
<dbReference type="GO" id="GO:0004674">
    <property type="term" value="F:protein serine/threonine kinase activity"/>
    <property type="evidence" value="ECO:0007669"/>
    <property type="project" value="UniProtKB-KW"/>
</dbReference>
<dbReference type="KEGG" id="sba:Sulba_1892"/>
<dbReference type="InterPro" id="IPR009330">
    <property type="entry name" value="LipoPS_heptP_kinase"/>
</dbReference>
<proteinExistence type="predicted"/>
<dbReference type="SUPFAM" id="SSF56112">
    <property type="entry name" value="Protein kinase-like (PK-like)"/>
    <property type="match status" value="1"/>
</dbReference>
<dbReference type="STRING" id="760154.Sulba_1892"/>
<evidence type="ECO:0000313" key="1">
    <source>
        <dbReference type="EMBL" id="AFL69172.1"/>
    </source>
</evidence>
<dbReference type="eggNOG" id="COG3642">
    <property type="taxonomic scope" value="Bacteria"/>
</dbReference>
<dbReference type="InterPro" id="IPR011009">
    <property type="entry name" value="Kinase-like_dom_sf"/>
</dbReference>
<dbReference type="EMBL" id="CP003333">
    <property type="protein sequence ID" value="AFL69172.1"/>
    <property type="molecule type" value="Genomic_DNA"/>
</dbReference>
<dbReference type="AlphaFoldDB" id="I3XYZ8"/>
<name>I3XYZ8_SULBS</name>
<keyword evidence="1" id="KW-0418">Kinase</keyword>
<gene>
    <name evidence="1" type="ordered locus">Sulba_1892</name>
</gene>
<accession>I3XYZ8</accession>
<dbReference type="Proteomes" id="UP000006176">
    <property type="component" value="Chromosome"/>
</dbReference>
<dbReference type="Pfam" id="PF06176">
    <property type="entry name" value="WaaY"/>
    <property type="match status" value="1"/>
</dbReference>
<keyword evidence="1" id="KW-0808">Transferase</keyword>
<dbReference type="PATRIC" id="fig|760154.4.peg.1889"/>
<reference evidence="1 2" key="1">
    <citation type="submission" date="2012-06" db="EMBL/GenBank/DDBJ databases">
        <title>Complete sequence of Sulfurospirillum barnesii SES-3.</title>
        <authorList>
            <consortium name="US DOE Joint Genome Institute"/>
            <person name="Lucas S."/>
            <person name="Han J."/>
            <person name="Lapidus A."/>
            <person name="Cheng J.-F."/>
            <person name="Goodwin L."/>
            <person name="Pitluck S."/>
            <person name="Peters L."/>
            <person name="Ovchinnikova G."/>
            <person name="Lu M."/>
            <person name="Detter J.C."/>
            <person name="Han C."/>
            <person name="Tapia R."/>
            <person name="Land M."/>
            <person name="Hauser L."/>
            <person name="Kyrpides N."/>
            <person name="Ivanova N."/>
            <person name="Pagani I."/>
            <person name="Stolz J."/>
            <person name="Arkin A."/>
            <person name="Dehal P."/>
            <person name="Oremland R."/>
            <person name="Saltikov C."/>
            <person name="Basu P."/>
            <person name="Hollibaugh J."/>
            <person name="Newman D."/>
            <person name="Stolyar S."/>
            <person name="Hazen T."/>
            <person name="Woyke T."/>
        </authorList>
    </citation>
    <scope>NUCLEOTIDE SEQUENCE [LARGE SCALE GENOMIC DNA]</scope>
    <source>
        <strain evidence="2">ATCC 700032 / DSM 10660 / SES-3</strain>
    </source>
</reference>
<keyword evidence="2" id="KW-1185">Reference proteome</keyword>
<keyword evidence="1" id="KW-0723">Serine/threonine-protein kinase</keyword>
<organism evidence="1 2">
    <name type="scientific">Sulfurospirillum barnesii (strain ATCC 700032 / DSM 10660 / SES-3)</name>
    <dbReference type="NCBI Taxonomy" id="760154"/>
    <lineage>
        <taxon>Bacteria</taxon>
        <taxon>Pseudomonadati</taxon>
        <taxon>Campylobacterota</taxon>
        <taxon>Epsilonproteobacteria</taxon>
        <taxon>Campylobacterales</taxon>
        <taxon>Sulfurospirillaceae</taxon>
        <taxon>Sulfurospirillum</taxon>
    </lineage>
</organism>
<dbReference type="RefSeq" id="WP_014770048.1">
    <property type="nucleotide sequence ID" value="NC_018002.1"/>
</dbReference>
<dbReference type="HOGENOM" id="CLU_095287_0_0_7"/>
<evidence type="ECO:0000313" key="2">
    <source>
        <dbReference type="Proteomes" id="UP000006176"/>
    </source>
</evidence>
<protein>
    <submittedName>
        <fullName evidence="1">Mn2+-dependent serine/threonine protein kinase</fullName>
    </submittedName>
</protein>